<name>A0A9W5AVT6_CAMHY</name>
<reference evidence="1 2" key="1">
    <citation type="submission" date="2015-11" db="EMBL/GenBank/DDBJ databases">
        <authorList>
            <consortium name="Pathogen Informatics"/>
        </authorList>
    </citation>
    <scope>NUCLEOTIDE SEQUENCE [LARGE SCALE GENOMIC DNA]</scope>
    <source>
        <strain evidence="1 2">007A-0283</strain>
    </source>
</reference>
<gene>
    <name evidence="1" type="ORF">ERS739223_01733</name>
</gene>
<accession>A0A9W5AVT6</accession>
<dbReference type="AlphaFoldDB" id="A0A9W5AVT6"/>
<organism evidence="1 2">
    <name type="scientific">Campylobacter hyointestinalis subsp. hyointestinalis</name>
    <dbReference type="NCBI Taxonomy" id="91352"/>
    <lineage>
        <taxon>Bacteria</taxon>
        <taxon>Pseudomonadati</taxon>
        <taxon>Campylobacterota</taxon>
        <taxon>Epsilonproteobacteria</taxon>
        <taxon>Campylobacterales</taxon>
        <taxon>Campylobacteraceae</taxon>
        <taxon>Campylobacter</taxon>
    </lineage>
</organism>
<dbReference type="EMBL" id="FAVC01000003">
    <property type="protein sequence ID" value="CUU91382.1"/>
    <property type="molecule type" value="Genomic_DNA"/>
</dbReference>
<proteinExistence type="predicted"/>
<evidence type="ECO:0000313" key="2">
    <source>
        <dbReference type="Proteomes" id="UP000052245"/>
    </source>
</evidence>
<evidence type="ECO:0000313" key="1">
    <source>
        <dbReference type="EMBL" id="CUU91382.1"/>
    </source>
</evidence>
<sequence>MELKRKDLKNILNLIYKKDMVNSVLCGRENISTKRIKELSKIAPNVPLYVWLNPKAYLDDLRLKENKEKNELR</sequence>
<dbReference type="RefSeq" id="WP_059425790.1">
    <property type="nucleotide sequence ID" value="NZ_FAVC01000003.1"/>
</dbReference>
<protein>
    <submittedName>
        <fullName evidence="1">Uncharacterized protein</fullName>
    </submittedName>
</protein>
<dbReference type="Proteomes" id="UP000052245">
    <property type="component" value="Unassembled WGS sequence"/>
</dbReference>
<comment type="caution">
    <text evidence="1">The sequence shown here is derived from an EMBL/GenBank/DDBJ whole genome shotgun (WGS) entry which is preliminary data.</text>
</comment>